<evidence type="ECO:0008006" key="3">
    <source>
        <dbReference type="Google" id="ProtNLM"/>
    </source>
</evidence>
<protein>
    <recommendedName>
        <fullName evidence="3">Peptidase C39-like domain-containing protein</fullName>
    </recommendedName>
</protein>
<dbReference type="RefSeq" id="WP_005976099.1">
    <property type="nucleotide sequence ID" value="NZ_CABKNW010000001.1"/>
</dbReference>
<organism evidence="1 2">
    <name type="scientific">Fusobacterium ulcerans</name>
    <dbReference type="NCBI Taxonomy" id="861"/>
    <lineage>
        <taxon>Bacteria</taxon>
        <taxon>Fusobacteriati</taxon>
        <taxon>Fusobacteriota</taxon>
        <taxon>Fusobacteriia</taxon>
        <taxon>Fusobacteriales</taxon>
        <taxon>Fusobacteriaceae</taxon>
        <taxon>Fusobacterium</taxon>
    </lineage>
</organism>
<proteinExistence type="predicted"/>
<sequence length="210" mass="24443">MLYNSAIKNLDLFKIKDDTTDKIFLGCDQEWFLTERQRRSGCGPTTAAMLTHYYRYIKESPEKVPCTKSSMLALMEELWEYVTPGDRGIPTTEIFCEKFKPYLKERDMLVKLHILDVPEPNEDKPSFENLLSFLLESLSKNRPVAFLNLCSGEEVTLDRWHWVILASIEYDKENKILQGVIYDESIEKKVDLALWLKSTTLGGGFVYMDY</sequence>
<dbReference type="EMBL" id="LS483487">
    <property type="protein sequence ID" value="SQJ00337.1"/>
    <property type="molecule type" value="Genomic_DNA"/>
</dbReference>
<reference evidence="1 2" key="1">
    <citation type="submission" date="2018-06" db="EMBL/GenBank/DDBJ databases">
        <authorList>
            <consortium name="Pathogen Informatics"/>
            <person name="Doyle S."/>
        </authorList>
    </citation>
    <scope>NUCLEOTIDE SEQUENCE [LARGE SCALE GENOMIC DNA]</scope>
    <source>
        <strain evidence="1 2">NCTC12112</strain>
    </source>
</reference>
<dbReference type="KEGG" id="ful:C4N20_10475"/>
<dbReference type="Proteomes" id="UP000249008">
    <property type="component" value="Chromosome 1"/>
</dbReference>
<dbReference type="GeneID" id="78455238"/>
<dbReference type="AlphaFoldDB" id="A0AAX1TS31"/>
<evidence type="ECO:0000313" key="2">
    <source>
        <dbReference type="Proteomes" id="UP000249008"/>
    </source>
</evidence>
<name>A0AAX1TS31_9FUSO</name>
<gene>
    <name evidence="1" type="ORF">NCTC12112_00650</name>
</gene>
<evidence type="ECO:0000313" key="1">
    <source>
        <dbReference type="EMBL" id="SQJ00337.1"/>
    </source>
</evidence>
<accession>A0AAX1TS31</accession>